<organism evidence="1">
    <name type="scientific">marine metagenome</name>
    <dbReference type="NCBI Taxonomy" id="408172"/>
    <lineage>
        <taxon>unclassified sequences</taxon>
        <taxon>metagenomes</taxon>
        <taxon>ecological metagenomes</taxon>
    </lineage>
</organism>
<sequence>TSTSRRDFLKFLGFSTAAATLAACETPVNKVIPYVVKPEEVTPGVSNYYASTMYDGHDYGSILVKTREGRPIKVEPNITAINTRIQASVLSLYDSERLRNPIKNGIESDWESVDSEISAELEKISANGGKITILSSTILSPSTKQIIIDFSSKYGNVNHIQMDAVSYSGILDANEATFDVRVLPSYSFDKAHVIVSFGADFLGNWGSIDYATQYGIGRNPRSGTMSKHYQLESTLSLTGSNADE</sequence>
<dbReference type="NCBIfam" id="TIGR01409">
    <property type="entry name" value="TAT_signal_seq"/>
    <property type="match status" value="1"/>
</dbReference>
<dbReference type="PANTHER" id="PTHR42783">
    <property type="entry name" value="GLUTAMATE SYNTHASE [NADPH] SMALL CHAIN"/>
    <property type="match status" value="1"/>
</dbReference>
<name>A0A383BSM9_9ZZZZ</name>
<accession>A0A383BSM9</accession>
<protein>
    <recommendedName>
        <fullName evidence="2">Twin-arginine translocation signal domain-containing protein</fullName>
    </recommendedName>
</protein>
<dbReference type="AlphaFoldDB" id="A0A383BSM9"/>
<evidence type="ECO:0000313" key="1">
    <source>
        <dbReference type="EMBL" id="SVE22922.1"/>
    </source>
</evidence>
<reference evidence="1" key="1">
    <citation type="submission" date="2018-05" db="EMBL/GenBank/DDBJ databases">
        <authorList>
            <person name="Lanie J.A."/>
            <person name="Ng W.-L."/>
            <person name="Kazmierczak K.M."/>
            <person name="Andrzejewski T.M."/>
            <person name="Davidsen T.M."/>
            <person name="Wayne K.J."/>
            <person name="Tettelin H."/>
            <person name="Glass J.I."/>
            <person name="Rusch D."/>
            <person name="Podicherti R."/>
            <person name="Tsui H.-C.T."/>
            <person name="Winkler M.E."/>
        </authorList>
    </citation>
    <scope>NUCLEOTIDE SEQUENCE</scope>
</reference>
<feature type="non-terminal residue" evidence="1">
    <location>
        <position position="244"/>
    </location>
</feature>
<feature type="non-terminal residue" evidence="1">
    <location>
        <position position="1"/>
    </location>
</feature>
<evidence type="ECO:0008006" key="2">
    <source>
        <dbReference type="Google" id="ProtNLM"/>
    </source>
</evidence>
<dbReference type="SUPFAM" id="SSF53706">
    <property type="entry name" value="Formate dehydrogenase/DMSO reductase, domains 1-3"/>
    <property type="match status" value="1"/>
</dbReference>
<dbReference type="PANTHER" id="PTHR42783:SF3">
    <property type="entry name" value="GLUTAMATE SYNTHASE [NADPH] SMALL CHAIN-RELATED"/>
    <property type="match status" value="1"/>
</dbReference>
<dbReference type="EMBL" id="UINC01202903">
    <property type="protein sequence ID" value="SVE22922.1"/>
    <property type="molecule type" value="Genomic_DNA"/>
</dbReference>
<dbReference type="InterPro" id="IPR019546">
    <property type="entry name" value="TAT_signal_bac_arc"/>
</dbReference>
<gene>
    <name evidence="1" type="ORF">METZ01_LOCUS475776</name>
</gene>
<proteinExistence type="predicted"/>